<dbReference type="Gene3D" id="1.10.287.130">
    <property type="match status" value="1"/>
</dbReference>
<evidence type="ECO:0000313" key="16">
    <source>
        <dbReference type="EMBL" id="PKI80833.1"/>
    </source>
</evidence>
<evidence type="ECO:0000256" key="13">
    <source>
        <dbReference type="ARBA" id="ARBA00023136"/>
    </source>
</evidence>
<dbReference type="OrthoDB" id="5348736at2"/>
<keyword evidence="17" id="KW-1185">Reference proteome</keyword>
<evidence type="ECO:0000259" key="15">
    <source>
        <dbReference type="PROSITE" id="PS50109"/>
    </source>
</evidence>
<accession>A0A2N1J2Q1</accession>
<dbReference type="Pfam" id="PF00512">
    <property type="entry name" value="HisKA"/>
    <property type="match status" value="1"/>
</dbReference>
<dbReference type="InterPro" id="IPR004358">
    <property type="entry name" value="Sig_transdc_His_kin-like_C"/>
</dbReference>
<feature type="transmembrane region" description="Helical" evidence="14">
    <location>
        <begin position="12"/>
        <end position="35"/>
    </location>
</feature>
<feature type="domain" description="Histidine kinase" evidence="15">
    <location>
        <begin position="416"/>
        <end position="634"/>
    </location>
</feature>
<evidence type="ECO:0000256" key="12">
    <source>
        <dbReference type="ARBA" id="ARBA00023012"/>
    </source>
</evidence>
<dbReference type="SMART" id="SM00387">
    <property type="entry name" value="HATPase_c"/>
    <property type="match status" value="1"/>
</dbReference>
<keyword evidence="4" id="KW-1003">Cell membrane</keyword>
<dbReference type="InterPro" id="IPR036890">
    <property type="entry name" value="HATPase_C_sf"/>
</dbReference>
<dbReference type="SUPFAM" id="SSF47384">
    <property type="entry name" value="Homodimeric domain of signal transducing histidine kinase"/>
    <property type="match status" value="1"/>
</dbReference>
<keyword evidence="7 14" id="KW-0812">Transmembrane</keyword>
<keyword evidence="10" id="KW-0067">ATP-binding</keyword>
<dbReference type="Gene3D" id="3.30.450.20">
    <property type="entry name" value="PAS domain"/>
    <property type="match status" value="2"/>
</dbReference>
<dbReference type="EC" id="2.7.13.3" evidence="3"/>
<dbReference type="InterPro" id="IPR005467">
    <property type="entry name" value="His_kinase_dom"/>
</dbReference>
<dbReference type="InterPro" id="IPR036097">
    <property type="entry name" value="HisK_dim/P_sf"/>
</dbReference>
<dbReference type="Gene3D" id="3.30.565.10">
    <property type="entry name" value="Histidine kinase-like ATPase, C-terminal domain"/>
    <property type="match status" value="1"/>
</dbReference>
<dbReference type="PRINTS" id="PR00344">
    <property type="entry name" value="BCTRLSENSOR"/>
</dbReference>
<dbReference type="InterPro" id="IPR003661">
    <property type="entry name" value="HisK_dim/P_dom"/>
</dbReference>
<dbReference type="PANTHER" id="PTHR43065:SF10">
    <property type="entry name" value="PEROXIDE STRESS-ACTIVATED HISTIDINE KINASE MAK3"/>
    <property type="match status" value="1"/>
</dbReference>
<evidence type="ECO:0000256" key="3">
    <source>
        <dbReference type="ARBA" id="ARBA00012438"/>
    </source>
</evidence>
<evidence type="ECO:0000256" key="7">
    <source>
        <dbReference type="ARBA" id="ARBA00022692"/>
    </source>
</evidence>
<comment type="caution">
    <text evidence="16">The sequence shown here is derived from an EMBL/GenBank/DDBJ whole genome shotgun (WGS) entry which is preliminary data.</text>
</comment>
<dbReference type="GO" id="GO:0005886">
    <property type="term" value="C:plasma membrane"/>
    <property type="evidence" value="ECO:0007669"/>
    <property type="project" value="UniProtKB-SubCell"/>
</dbReference>
<evidence type="ECO:0000256" key="2">
    <source>
        <dbReference type="ARBA" id="ARBA00004651"/>
    </source>
</evidence>
<feature type="transmembrane region" description="Helical" evidence="14">
    <location>
        <begin position="350"/>
        <end position="376"/>
    </location>
</feature>
<dbReference type="InterPro" id="IPR033480">
    <property type="entry name" value="sCache_2"/>
</dbReference>
<evidence type="ECO:0000256" key="1">
    <source>
        <dbReference type="ARBA" id="ARBA00000085"/>
    </source>
</evidence>
<evidence type="ECO:0000256" key="8">
    <source>
        <dbReference type="ARBA" id="ARBA00022741"/>
    </source>
</evidence>
<keyword evidence="13 14" id="KW-0472">Membrane</keyword>
<comment type="subcellular location">
    <subcellularLocation>
        <location evidence="2">Cell membrane</location>
        <topology evidence="2">Multi-pass membrane protein</topology>
    </subcellularLocation>
</comment>
<dbReference type="Pfam" id="PF08269">
    <property type="entry name" value="dCache_2"/>
    <property type="match status" value="1"/>
</dbReference>
<reference evidence="16 17" key="1">
    <citation type="submission" date="2017-09" db="EMBL/GenBank/DDBJ databases">
        <title>Genomics of the genus Arcobacter.</title>
        <authorList>
            <person name="Perez-Cataluna A."/>
            <person name="Figueras M.J."/>
            <person name="Salas-Masso N."/>
        </authorList>
    </citation>
    <scope>NUCLEOTIDE SEQUENCE [LARGE SCALE GENOMIC DNA]</scope>
    <source>
        <strain evidence="16 17">DSM 18005</strain>
    </source>
</reference>
<gene>
    <name evidence="16" type="ORF">CP960_07465</name>
</gene>
<evidence type="ECO:0000256" key="11">
    <source>
        <dbReference type="ARBA" id="ARBA00022989"/>
    </source>
</evidence>
<keyword evidence="5" id="KW-0597">Phosphoprotein</keyword>
<evidence type="ECO:0000256" key="10">
    <source>
        <dbReference type="ARBA" id="ARBA00022840"/>
    </source>
</evidence>
<evidence type="ECO:0000256" key="6">
    <source>
        <dbReference type="ARBA" id="ARBA00022679"/>
    </source>
</evidence>
<protein>
    <recommendedName>
        <fullName evidence="3">histidine kinase</fullName>
        <ecNumber evidence="3">2.7.13.3</ecNumber>
    </recommendedName>
</protein>
<evidence type="ECO:0000256" key="9">
    <source>
        <dbReference type="ARBA" id="ARBA00022777"/>
    </source>
</evidence>
<sequence>MTENKAEKKLLLLVKYAMPLVTIFVSLIFTVFIIVNNFEEFKNDSKNLKAEYIKTQKVLMKSEVQRVYDWLQKAQNSIRPTIKKNIKNRIYEAYEVAINIYNENKHKKSNKQIIKLISDSLRGIKFNNNRGYYYIFDLKGNSILYPPNRELESNNYLEYKDPNGFKIVKESIQIAKNKKEGYLEFLWKKPNNKKQYYKKLSYIKVIDELGIYIGTGEYIKDFEDTIRKKSIESLQNLRYGLNSFVFLVSYDGVYLSHLKSDYVGLNRIDLKDENGIFITKEIIKTAKKGDGFTSYISTIMPETNKPAKKTTYVKGFDKWQIAIASGFYNKKIDEKIEQKEKSLNKRNSEYILKIVFISIIITIFLFGLSLYVSYYLEKYFLKYRKKIFEEMEKNKKKDLLLAHQTKMVAMGEMLENIAHQWRQPLSIITTSASGMQLNKEMGILTDENQKESIDIIISNAKHLSQTIDDFRDFLSSKKSTKLFEIQTVYEKTLKLISSKLKSNEITIDANIENIKIDAYENELIQVLMNLFNNSFDAFKIKQIKDRKITFNVFKKAENVIIEFSDNAGGIPEDLINRIFEPYFTTKHKFNGTGIGLYMCQQIINKQFNGEIKVKNLKDEVKVLGVKFIIKIPIN</sequence>
<dbReference type="KEGG" id="ahs:AHALO_1472"/>
<evidence type="ECO:0000256" key="4">
    <source>
        <dbReference type="ARBA" id="ARBA00022475"/>
    </source>
</evidence>
<keyword evidence="11 14" id="KW-1133">Transmembrane helix</keyword>
<dbReference type="GO" id="GO:0005524">
    <property type="term" value="F:ATP binding"/>
    <property type="evidence" value="ECO:0007669"/>
    <property type="project" value="UniProtKB-KW"/>
</dbReference>
<dbReference type="RefSeq" id="WP_101184792.1">
    <property type="nucleotide sequence ID" value="NZ_CP031218.1"/>
</dbReference>
<dbReference type="AlphaFoldDB" id="A0A2N1J2Q1"/>
<comment type="catalytic activity">
    <reaction evidence="1">
        <text>ATP + protein L-histidine = ADP + protein N-phospho-L-histidine.</text>
        <dbReference type="EC" id="2.7.13.3"/>
    </reaction>
</comment>
<dbReference type="SMART" id="SM00388">
    <property type="entry name" value="HisKA"/>
    <property type="match status" value="1"/>
</dbReference>
<name>A0A2N1J2Q1_9BACT</name>
<dbReference type="EMBL" id="NXIF01000027">
    <property type="protein sequence ID" value="PKI80833.1"/>
    <property type="molecule type" value="Genomic_DNA"/>
</dbReference>
<dbReference type="GO" id="GO:0000155">
    <property type="term" value="F:phosphorelay sensor kinase activity"/>
    <property type="evidence" value="ECO:0007669"/>
    <property type="project" value="InterPro"/>
</dbReference>
<dbReference type="SUPFAM" id="SSF55874">
    <property type="entry name" value="ATPase domain of HSP90 chaperone/DNA topoisomerase II/histidine kinase"/>
    <property type="match status" value="1"/>
</dbReference>
<dbReference type="SMART" id="SM01049">
    <property type="entry name" value="Cache_2"/>
    <property type="match status" value="2"/>
</dbReference>
<dbReference type="CDD" id="cd00075">
    <property type="entry name" value="HATPase"/>
    <property type="match status" value="1"/>
</dbReference>
<dbReference type="Proteomes" id="UP000233248">
    <property type="component" value="Unassembled WGS sequence"/>
</dbReference>
<dbReference type="Pfam" id="PF02518">
    <property type="entry name" value="HATPase_c"/>
    <property type="match status" value="1"/>
</dbReference>
<keyword evidence="8" id="KW-0547">Nucleotide-binding</keyword>
<evidence type="ECO:0000313" key="17">
    <source>
        <dbReference type="Proteomes" id="UP000233248"/>
    </source>
</evidence>
<dbReference type="PROSITE" id="PS50109">
    <property type="entry name" value="HIS_KIN"/>
    <property type="match status" value="1"/>
</dbReference>
<dbReference type="CDD" id="cd00082">
    <property type="entry name" value="HisKA"/>
    <property type="match status" value="1"/>
</dbReference>
<keyword evidence="9 16" id="KW-0418">Kinase</keyword>
<keyword evidence="6" id="KW-0808">Transferase</keyword>
<evidence type="ECO:0000256" key="5">
    <source>
        <dbReference type="ARBA" id="ARBA00022553"/>
    </source>
</evidence>
<dbReference type="InterPro" id="IPR004010">
    <property type="entry name" value="Double_Cache_2"/>
</dbReference>
<proteinExistence type="predicted"/>
<organism evidence="16 17">
    <name type="scientific">Malaciobacter halophilus</name>
    <dbReference type="NCBI Taxonomy" id="197482"/>
    <lineage>
        <taxon>Bacteria</taxon>
        <taxon>Pseudomonadati</taxon>
        <taxon>Campylobacterota</taxon>
        <taxon>Epsilonproteobacteria</taxon>
        <taxon>Campylobacterales</taxon>
        <taxon>Arcobacteraceae</taxon>
        <taxon>Malaciobacter</taxon>
    </lineage>
</organism>
<dbReference type="PANTHER" id="PTHR43065">
    <property type="entry name" value="SENSOR HISTIDINE KINASE"/>
    <property type="match status" value="1"/>
</dbReference>
<dbReference type="InterPro" id="IPR003594">
    <property type="entry name" value="HATPase_dom"/>
</dbReference>
<evidence type="ECO:0000256" key="14">
    <source>
        <dbReference type="SAM" id="Phobius"/>
    </source>
</evidence>
<keyword evidence="12" id="KW-0902">Two-component regulatory system</keyword>